<sequence length="246" mass="26485">MKKLVLAIAISTVAFGASASKVTQISDTNIRKQVDTYQFDLDRDNNALVEINDGNYHDVVITQGQAVKGLDLNRAVVSYQGSGSNNDTAISQDRFSNDALVKASSEAKNNDVSIDQTDNNRALVSLAKADGNVVDIEQNYNNQARVSIAGNSKNWAYGNDIDIDQTGNSNIANVNFIGNVDDYDVLISQGGNGSRAEVELKNSSDSGYNNLIANVDNGIHIVQTHNDYAGVFVSNSDNTAVYINQQ</sequence>
<comment type="similarity">
    <text evidence="1">Belongs to the CsgA/CsgB family.</text>
</comment>
<dbReference type="RefSeq" id="WP_088878193.1">
    <property type="nucleotide sequence ID" value="NZ_CP018309.1"/>
</dbReference>
<dbReference type="GO" id="GO:0007155">
    <property type="term" value="P:cell adhesion"/>
    <property type="evidence" value="ECO:0007669"/>
    <property type="project" value="InterPro"/>
</dbReference>
<dbReference type="Proteomes" id="UP000197092">
    <property type="component" value="Chromosome 2"/>
</dbReference>
<evidence type="ECO:0000256" key="2">
    <source>
        <dbReference type="ARBA" id="ARBA00022729"/>
    </source>
</evidence>
<dbReference type="InterPro" id="IPR009742">
    <property type="entry name" value="Curlin_rpt"/>
</dbReference>
<name>A0AAN1KQ29_9VIBR</name>
<accession>A0AAN1KQ29</accession>
<reference evidence="5" key="1">
    <citation type="submission" date="2016-12" db="EMBL/GenBank/DDBJ databases">
        <title>Comparative genomic analysis reveals the diversity, evolution, and environmental adaptation strategies of the genus Vibrio.</title>
        <authorList>
            <person name="Lin H."/>
            <person name="Wang X."/>
            <person name="Zhang X.-H."/>
        </authorList>
    </citation>
    <scope>NUCLEOTIDE SEQUENCE [LARGE SCALE GENOMIC DNA]</scope>
    <source>
        <strain evidence="5">QT6D1</strain>
    </source>
</reference>
<dbReference type="GO" id="GO:0009289">
    <property type="term" value="C:pilus"/>
    <property type="evidence" value="ECO:0007669"/>
    <property type="project" value="InterPro"/>
</dbReference>
<dbReference type="AlphaFoldDB" id="A0AAN1KQ29"/>
<evidence type="ECO:0000256" key="3">
    <source>
        <dbReference type="SAM" id="SignalP"/>
    </source>
</evidence>
<dbReference type="Pfam" id="PF07012">
    <property type="entry name" value="Curlin_rpt"/>
    <property type="match status" value="1"/>
</dbReference>
<dbReference type="EMBL" id="CP018309">
    <property type="protein sequence ID" value="ASI92191.1"/>
    <property type="molecule type" value="Genomic_DNA"/>
</dbReference>
<organism evidence="4 5">
    <name type="scientific">Vibrio mediterranei</name>
    <dbReference type="NCBI Taxonomy" id="689"/>
    <lineage>
        <taxon>Bacteria</taxon>
        <taxon>Pseudomonadati</taxon>
        <taxon>Pseudomonadota</taxon>
        <taxon>Gammaproteobacteria</taxon>
        <taxon>Vibrionales</taxon>
        <taxon>Vibrionaceae</taxon>
        <taxon>Vibrio</taxon>
    </lineage>
</organism>
<evidence type="ECO:0000256" key="1">
    <source>
        <dbReference type="ARBA" id="ARBA00009766"/>
    </source>
</evidence>
<evidence type="ECO:0000313" key="4">
    <source>
        <dbReference type="EMBL" id="ASI92191.1"/>
    </source>
</evidence>
<protein>
    <recommendedName>
        <fullName evidence="6">Curlin subunit CsgB</fullName>
    </recommendedName>
</protein>
<proteinExistence type="inferred from homology"/>
<feature type="chain" id="PRO_5042824690" description="Curlin subunit CsgB" evidence="3">
    <location>
        <begin position="20"/>
        <end position="246"/>
    </location>
</feature>
<gene>
    <name evidence="4" type="ORF">BSZ05_20490</name>
</gene>
<evidence type="ECO:0008006" key="6">
    <source>
        <dbReference type="Google" id="ProtNLM"/>
    </source>
</evidence>
<evidence type="ECO:0000313" key="5">
    <source>
        <dbReference type="Proteomes" id="UP000197092"/>
    </source>
</evidence>
<feature type="signal peptide" evidence="3">
    <location>
        <begin position="1"/>
        <end position="19"/>
    </location>
</feature>
<dbReference type="KEGG" id="vsh:BSZ05_20490"/>
<keyword evidence="2 3" id="KW-0732">Signal</keyword>